<proteinExistence type="predicted"/>
<dbReference type="RefSeq" id="WP_301550237.1">
    <property type="nucleotide sequence ID" value="NZ_JAQRMZ010000001.1"/>
</dbReference>
<dbReference type="EMBL" id="JAUSWM010000002">
    <property type="protein sequence ID" value="MDQ0482434.1"/>
    <property type="molecule type" value="Genomic_DNA"/>
</dbReference>
<evidence type="ECO:0000259" key="3">
    <source>
        <dbReference type="Pfam" id="PF13439"/>
    </source>
</evidence>
<protein>
    <submittedName>
        <fullName evidence="4">Glycosyltransferase involved in cell wall biosynthesis</fullName>
    </submittedName>
</protein>
<evidence type="ECO:0000259" key="2">
    <source>
        <dbReference type="Pfam" id="PF00534"/>
    </source>
</evidence>
<dbReference type="GeneID" id="301325456"/>
<organism evidence="4 5">
    <name type="scientific">Guptibacillus hwajinpoensis</name>
    <dbReference type="NCBI Taxonomy" id="208199"/>
    <lineage>
        <taxon>Bacteria</taxon>
        <taxon>Bacillati</taxon>
        <taxon>Bacillota</taxon>
        <taxon>Bacilli</taxon>
        <taxon>Bacillales</taxon>
        <taxon>Guptibacillaceae</taxon>
        <taxon>Guptibacillus</taxon>
    </lineage>
</organism>
<evidence type="ECO:0000313" key="4">
    <source>
        <dbReference type="EMBL" id="MDQ0482434.1"/>
    </source>
</evidence>
<dbReference type="CDD" id="cd03801">
    <property type="entry name" value="GT4_PimA-like"/>
    <property type="match status" value="1"/>
</dbReference>
<sequence>MKKNILFIHAGAEMYGADKVLLELIKGLDKDEFSPIVLLPTNGLLIDKLNSEKINTKVLKFPVLRRKYFNFFGVFSYLFQLMIYTLVILIFMKKNRIDIVHTNTLAVLPAAIAAKILGVPNIWHVHEIITSPKILNKALSYFIYYFSNKIIVVSKAVGNHLCTTNKKISKKMSVIYNGIDTEMYNPKHKSISYKEKCGFSEDTRVIGMIGRINRWKGQSYLLESMKEVLEDNPNSHLLFVGGVFEDETIFREQLLVKIKDNNIENRVTVMDFQNDIHLIHGLFDVFILPSTEPDPLPTVVLEAMATGNPVVANAHGGSCEMVVDNKTGYLIPLGKKQLMAEKVTGLIKDKQLLSDMGIDARKRAVQSFSIKSYVNNFERVYSSS</sequence>
<evidence type="ECO:0000313" key="5">
    <source>
        <dbReference type="Proteomes" id="UP001226720"/>
    </source>
</evidence>
<reference evidence="4" key="1">
    <citation type="submission" date="2023-07" db="EMBL/GenBank/DDBJ databases">
        <title>Genomic Encyclopedia of Type Strains, Phase IV (KMG-IV): sequencing the most valuable type-strain genomes for metagenomic binning, comparative biology and taxonomic classification.</title>
        <authorList>
            <person name="Goeker M."/>
        </authorList>
    </citation>
    <scope>NUCLEOTIDE SEQUENCE [LARGE SCALE GENOMIC DNA]</scope>
    <source>
        <strain evidence="4">JSM 076093</strain>
    </source>
</reference>
<feature type="domain" description="Glycosyl transferase family 1" evidence="2">
    <location>
        <begin position="194"/>
        <end position="363"/>
    </location>
</feature>
<feature type="transmembrane region" description="Helical" evidence="1">
    <location>
        <begin position="104"/>
        <end position="123"/>
    </location>
</feature>
<dbReference type="InterPro" id="IPR028098">
    <property type="entry name" value="Glyco_trans_4-like_N"/>
</dbReference>
<comment type="caution">
    <text evidence="4">The sequence shown here is derived from an EMBL/GenBank/DDBJ whole genome shotgun (WGS) entry which is preliminary data.</text>
</comment>
<keyword evidence="5" id="KW-1185">Reference proteome</keyword>
<dbReference type="Proteomes" id="UP001226720">
    <property type="component" value="Unassembled WGS sequence"/>
</dbReference>
<dbReference type="InterPro" id="IPR001296">
    <property type="entry name" value="Glyco_trans_1"/>
</dbReference>
<dbReference type="SUPFAM" id="SSF53756">
    <property type="entry name" value="UDP-Glycosyltransferase/glycogen phosphorylase"/>
    <property type="match status" value="1"/>
</dbReference>
<dbReference type="PANTHER" id="PTHR45947:SF3">
    <property type="entry name" value="SULFOQUINOVOSYL TRANSFERASE SQD2"/>
    <property type="match status" value="1"/>
</dbReference>
<dbReference type="Pfam" id="PF00534">
    <property type="entry name" value="Glycos_transf_1"/>
    <property type="match status" value="1"/>
</dbReference>
<gene>
    <name evidence="4" type="ORF">QO000_001403</name>
</gene>
<dbReference type="Gene3D" id="3.40.50.2000">
    <property type="entry name" value="Glycogen Phosphorylase B"/>
    <property type="match status" value="2"/>
</dbReference>
<keyword evidence="1" id="KW-1133">Transmembrane helix</keyword>
<accession>A0ABU0JZA2</accession>
<keyword evidence="1" id="KW-0812">Transmembrane</keyword>
<dbReference type="InterPro" id="IPR050194">
    <property type="entry name" value="Glycosyltransferase_grp1"/>
</dbReference>
<name>A0ABU0JZA2_9BACL</name>
<evidence type="ECO:0000256" key="1">
    <source>
        <dbReference type="SAM" id="Phobius"/>
    </source>
</evidence>
<keyword evidence="1" id="KW-0472">Membrane</keyword>
<dbReference type="PANTHER" id="PTHR45947">
    <property type="entry name" value="SULFOQUINOVOSYL TRANSFERASE SQD2"/>
    <property type="match status" value="1"/>
</dbReference>
<feature type="domain" description="Glycosyltransferase subfamily 4-like N-terminal" evidence="3">
    <location>
        <begin position="16"/>
        <end position="182"/>
    </location>
</feature>
<feature type="transmembrane region" description="Helical" evidence="1">
    <location>
        <begin position="68"/>
        <end position="92"/>
    </location>
</feature>
<dbReference type="Pfam" id="PF13439">
    <property type="entry name" value="Glyco_transf_4"/>
    <property type="match status" value="1"/>
</dbReference>